<dbReference type="EMBL" id="NBIV01000070">
    <property type="protein sequence ID" value="PXF45085.1"/>
    <property type="molecule type" value="Genomic_DNA"/>
</dbReference>
<feature type="compositionally biased region" description="Basic and acidic residues" evidence="1">
    <location>
        <begin position="256"/>
        <end position="272"/>
    </location>
</feature>
<accession>A0A2V3ISI1</accession>
<dbReference type="SUPFAM" id="SSF88697">
    <property type="entry name" value="PUA domain-like"/>
    <property type="match status" value="1"/>
</dbReference>
<comment type="caution">
    <text evidence="2">The sequence shown here is derived from an EMBL/GenBank/DDBJ whole genome shotgun (WGS) entry which is preliminary data.</text>
</comment>
<dbReference type="Proteomes" id="UP000247409">
    <property type="component" value="Unassembled WGS sequence"/>
</dbReference>
<proteinExistence type="predicted"/>
<feature type="region of interest" description="Disordered" evidence="1">
    <location>
        <begin position="220"/>
        <end position="272"/>
    </location>
</feature>
<protein>
    <submittedName>
        <fullName evidence="2">Uncharacterized protein</fullName>
    </submittedName>
</protein>
<organism evidence="2 3">
    <name type="scientific">Gracilariopsis chorda</name>
    <dbReference type="NCBI Taxonomy" id="448386"/>
    <lineage>
        <taxon>Eukaryota</taxon>
        <taxon>Rhodophyta</taxon>
        <taxon>Florideophyceae</taxon>
        <taxon>Rhodymeniophycidae</taxon>
        <taxon>Gracilariales</taxon>
        <taxon>Gracilariaceae</taxon>
        <taxon>Gracilariopsis</taxon>
    </lineage>
</organism>
<dbReference type="AlphaFoldDB" id="A0A2V3ISI1"/>
<keyword evidence="3" id="KW-1185">Reference proteome</keyword>
<evidence type="ECO:0000313" key="2">
    <source>
        <dbReference type="EMBL" id="PXF45085.1"/>
    </source>
</evidence>
<dbReference type="InterPro" id="IPR015947">
    <property type="entry name" value="PUA-like_sf"/>
</dbReference>
<feature type="compositionally biased region" description="Polar residues" evidence="1">
    <location>
        <begin position="221"/>
        <end position="233"/>
    </location>
</feature>
<gene>
    <name evidence="2" type="ORF">BWQ96_05124</name>
</gene>
<sequence>MSISNPPSKWPCFRNPASIRADILMSIKPEHIHNISTGAKNHEYRKYLLPSSVKRIWFYTSTTVAAFQFVALISPGKRPGEVAEDGGIGNADFNAGRKVSKFGYEIRKLWQLRSPITLATARKRAYIKAPPQKYSWAPPNLLADYPLEKQLCVLDRRTKKRKLAHLTASDENDPSPANCVKYDGTLDDIDGKVSSTDAANAIENVTPEVVKKKRRIDHTSDAQLSLHSESQVHTPAGHETAPLQTSEQFVHSPVTEPDHDNKVVSEHGLEKE</sequence>
<dbReference type="OrthoDB" id="2149705at2759"/>
<evidence type="ECO:0000256" key="1">
    <source>
        <dbReference type="SAM" id="MobiDB-lite"/>
    </source>
</evidence>
<evidence type="ECO:0000313" key="3">
    <source>
        <dbReference type="Proteomes" id="UP000247409"/>
    </source>
</evidence>
<reference evidence="2 3" key="1">
    <citation type="journal article" date="2018" name="Mol. Biol. Evol.">
        <title>Analysis of the draft genome of the red seaweed Gracilariopsis chorda provides insights into genome size evolution in Rhodophyta.</title>
        <authorList>
            <person name="Lee J."/>
            <person name="Yang E.C."/>
            <person name="Graf L."/>
            <person name="Yang J.H."/>
            <person name="Qiu H."/>
            <person name="Zel Zion U."/>
            <person name="Chan C.X."/>
            <person name="Stephens T.G."/>
            <person name="Weber A.P.M."/>
            <person name="Boo G.H."/>
            <person name="Boo S.M."/>
            <person name="Kim K.M."/>
            <person name="Shin Y."/>
            <person name="Jung M."/>
            <person name="Lee S.J."/>
            <person name="Yim H.S."/>
            <person name="Lee J.H."/>
            <person name="Bhattacharya D."/>
            <person name="Yoon H.S."/>
        </authorList>
    </citation>
    <scope>NUCLEOTIDE SEQUENCE [LARGE SCALE GENOMIC DNA]</scope>
    <source>
        <strain evidence="2 3">SKKU-2015</strain>
        <tissue evidence="2">Whole body</tissue>
    </source>
</reference>
<name>A0A2V3ISI1_9FLOR</name>